<dbReference type="Pfam" id="PF13545">
    <property type="entry name" value="HTH_Crp_2"/>
    <property type="match status" value="1"/>
</dbReference>
<dbReference type="GO" id="GO:0003677">
    <property type="term" value="F:DNA binding"/>
    <property type="evidence" value="ECO:0007669"/>
    <property type="project" value="UniProtKB-KW"/>
</dbReference>
<dbReference type="Gene3D" id="2.60.120.10">
    <property type="entry name" value="Jelly Rolls"/>
    <property type="match status" value="1"/>
</dbReference>
<keyword evidence="2" id="KW-0238">DNA-binding</keyword>
<dbReference type="Proteomes" id="UP000223913">
    <property type="component" value="Unassembled WGS sequence"/>
</dbReference>
<dbReference type="GO" id="GO:0005829">
    <property type="term" value="C:cytosol"/>
    <property type="evidence" value="ECO:0007669"/>
    <property type="project" value="TreeGrafter"/>
</dbReference>
<dbReference type="SUPFAM" id="SSF46785">
    <property type="entry name" value="Winged helix' DNA-binding domain"/>
    <property type="match status" value="1"/>
</dbReference>
<keyword evidence="7" id="KW-1185">Reference proteome</keyword>
<dbReference type="PANTHER" id="PTHR24567:SF26">
    <property type="entry name" value="REGULATORY PROTEIN YEIL"/>
    <property type="match status" value="1"/>
</dbReference>
<dbReference type="InterPro" id="IPR018490">
    <property type="entry name" value="cNMP-bd_dom_sf"/>
</dbReference>
<feature type="domain" description="Cyclic nucleotide-binding" evidence="4">
    <location>
        <begin position="14"/>
        <end position="81"/>
    </location>
</feature>
<feature type="domain" description="HTH crp-type" evidence="5">
    <location>
        <begin position="151"/>
        <end position="216"/>
    </location>
</feature>
<dbReference type="PROSITE" id="PS50042">
    <property type="entry name" value="CNMP_BINDING_3"/>
    <property type="match status" value="1"/>
</dbReference>
<dbReference type="PANTHER" id="PTHR24567">
    <property type="entry name" value="CRP FAMILY TRANSCRIPTIONAL REGULATORY PROTEIN"/>
    <property type="match status" value="1"/>
</dbReference>
<dbReference type="InterPro" id="IPR036390">
    <property type="entry name" value="WH_DNA-bd_sf"/>
</dbReference>
<dbReference type="InterPro" id="IPR014710">
    <property type="entry name" value="RmlC-like_jellyroll"/>
</dbReference>
<protein>
    <submittedName>
        <fullName evidence="6">Crp/Fnr family transcriptional regulator</fullName>
    </submittedName>
</protein>
<dbReference type="PRINTS" id="PR00034">
    <property type="entry name" value="HTHCRP"/>
</dbReference>
<dbReference type="AlphaFoldDB" id="A0A2D0N8Q3"/>
<reference evidence="6 7" key="1">
    <citation type="submission" date="2017-10" db="EMBL/GenBank/DDBJ databases">
        <title>The draft genome sequence of Lewinella nigricans NBRC 102662.</title>
        <authorList>
            <person name="Wang K."/>
        </authorList>
    </citation>
    <scope>NUCLEOTIDE SEQUENCE [LARGE SCALE GENOMIC DNA]</scope>
    <source>
        <strain evidence="6 7">NBRC 102662</strain>
    </source>
</reference>
<dbReference type="SMART" id="SM00419">
    <property type="entry name" value="HTH_CRP"/>
    <property type="match status" value="1"/>
</dbReference>
<dbReference type="InterPro" id="IPR000595">
    <property type="entry name" value="cNMP-bd_dom"/>
</dbReference>
<evidence type="ECO:0000313" key="7">
    <source>
        <dbReference type="Proteomes" id="UP000223913"/>
    </source>
</evidence>
<evidence type="ECO:0000259" key="4">
    <source>
        <dbReference type="PROSITE" id="PS50042"/>
    </source>
</evidence>
<gene>
    <name evidence="6" type="ORF">CRP01_19340</name>
</gene>
<accession>A0A2D0N8Q3</accession>
<evidence type="ECO:0000256" key="3">
    <source>
        <dbReference type="ARBA" id="ARBA00023163"/>
    </source>
</evidence>
<dbReference type="OrthoDB" id="9776746at2"/>
<proteinExistence type="predicted"/>
<comment type="caution">
    <text evidence="6">The sequence shown here is derived from an EMBL/GenBank/DDBJ whole genome shotgun (WGS) entry which is preliminary data.</text>
</comment>
<dbReference type="Pfam" id="PF00027">
    <property type="entry name" value="cNMP_binding"/>
    <property type="match status" value="1"/>
</dbReference>
<organism evidence="6 7">
    <name type="scientific">Flavilitoribacter nigricans (strain ATCC 23147 / DSM 23189 / NBRC 102662 / NCIMB 1420 / SS-2)</name>
    <name type="common">Lewinella nigricans</name>
    <dbReference type="NCBI Taxonomy" id="1122177"/>
    <lineage>
        <taxon>Bacteria</taxon>
        <taxon>Pseudomonadati</taxon>
        <taxon>Bacteroidota</taxon>
        <taxon>Saprospiria</taxon>
        <taxon>Saprospirales</taxon>
        <taxon>Lewinellaceae</taxon>
        <taxon>Flavilitoribacter</taxon>
    </lineage>
</organism>
<dbReference type="EMBL" id="PDUD01000024">
    <property type="protein sequence ID" value="PHN04891.1"/>
    <property type="molecule type" value="Genomic_DNA"/>
</dbReference>
<dbReference type="GO" id="GO:0003700">
    <property type="term" value="F:DNA-binding transcription factor activity"/>
    <property type="evidence" value="ECO:0007669"/>
    <property type="project" value="TreeGrafter"/>
</dbReference>
<name>A0A2D0N8Q3_FLAN2</name>
<evidence type="ECO:0000259" key="5">
    <source>
        <dbReference type="PROSITE" id="PS51063"/>
    </source>
</evidence>
<dbReference type="Gene3D" id="1.10.10.10">
    <property type="entry name" value="Winged helix-like DNA-binding domain superfamily/Winged helix DNA-binding domain"/>
    <property type="match status" value="1"/>
</dbReference>
<sequence>MLEQGNVTELLRTYFPQLSERGLREEIAQVGKVMTFSAGEMIMDYGSYIKLIPLVIQGSIKVSREGDDGEEIFLYYLQGGDACTMTFTCCMRDKQSAIRTIAEDDTQIIAIPTRYMDEWMMKYPTWKNFVMTAYDRRMLELIDTIDQIVFKKLDERLLNYLRKKAQAVGQNTLQTTHQDIADDLNVTRESISRLLKNLEKQHKLELGRNQITLKKL</sequence>
<evidence type="ECO:0000256" key="2">
    <source>
        <dbReference type="ARBA" id="ARBA00023125"/>
    </source>
</evidence>
<dbReference type="PROSITE" id="PS51063">
    <property type="entry name" value="HTH_CRP_2"/>
    <property type="match status" value="1"/>
</dbReference>
<dbReference type="InterPro" id="IPR050397">
    <property type="entry name" value="Env_Response_Regulators"/>
</dbReference>
<dbReference type="InterPro" id="IPR012318">
    <property type="entry name" value="HTH_CRP"/>
</dbReference>
<evidence type="ECO:0000313" key="6">
    <source>
        <dbReference type="EMBL" id="PHN04891.1"/>
    </source>
</evidence>
<dbReference type="CDD" id="cd00038">
    <property type="entry name" value="CAP_ED"/>
    <property type="match status" value="1"/>
</dbReference>
<keyword evidence="3" id="KW-0804">Transcription</keyword>
<dbReference type="SUPFAM" id="SSF51206">
    <property type="entry name" value="cAMP-binding domain-like"/>
    <property type="match status" value="1"/>
</dbReference>
<keyword evidence="1" id="KW-0805">Transcription regulation</keyword>
<dbReference type="InterPro" id="IPR036388">
    <property type="entry name" value="WH-like_DNA-bd_sf"/>
</dbReference>
<evidence type="ECO:0000256" key="1">
    <source>
        <dbReference type="ARBA" id="ARBA00023015"/>
    </source>
</evidence>